<name>A0A9W6S4I2_9ACTN</name>
<evidence type="ECO:0000256" key="1">
    <source>
        <dbReference type="SAM" id="MobiDB-lite"/>
    </source>
</evidence>
<dbReference type="Proteomes" id="UP001165074">
    <property type="component" value="Unassembled WGS sequence"/>
</dbReference>
<reference evidence="2" key="1">
    <citation type="submission" date="2023-03" db="EMBL/GenBank/DDBJ databases">
        <title>Actinoallomurus iriomotensis NBRC 103684.</title>
        <authorList>
            <person name="Ichikawa N."/>
            <person name="Sato H."/>
            <person name="Tonouchi N."/>
        </authorList>
    </citation>
    <scope>NUCLEOTIDE SEQUENCE</scope>
    <source>
        <strain evidence="2">NBRC 103684</strain>
    </source>
</reference>
<feature type="compositionally biased region" description="Basic and acidic residues" evidence="1">
    <location>
        <begin position="1"/>
        <end position="15"/>
    </location>
</feature>
<sequence length="86" mass="9670">MAEPVRGRRLTDQEGQKLQQTVRRGSTNSVRYRRAMMLLASAGGNRVPVIAQLVQADEDTVRDVIHRFNEIGLACLDPRWAGGRPR</sequence>
<dbReference type="AlphaFoldDB" id="A0A9W6S4I2"/>
<evidence type="ECO:0000313" key="3">
    <source>
        <dbReference type="Proteomes" id="UP001165074"/>
    </source>
</evidence>
<comment type="caution">
    <text evidence="2">The sequence shown here is derived from an EMBL/GenBank/DDBJ whole genome shotgun (WGS) entry which is preliminary data.</text>
</comment>
<dbReference type="InterPro" id="IPR009057">
    <property type="entry name" value="Homeodomain-like_sf"/>
</dbReference>
<evidence type="ECO:0000313" key="2">
    <source>
        <dbReference type="EMBL" id="GLY85602.1"/>
    </source>
</evidence>
<dbReference type="EMBL" id="BSTK01000004">
    <property type="protein sequence ID" value="GLY85602.1"/>
    <property type="molecule type" value="Genomic_DNA"/>
</dbReference>
<dbReference type="Pfam" id="PF13551">
    <property type="entry name" value="HTH_29"/>
    <property type="match status" value="1"/>
</dbReference>
<accession>A0A9W6S4I2</accession>
<keyword evidence="3" id="KW-1185">Reference proteome</keyword>
<feature type="region of interest" description="Disordered" evidence="1">
    <location>
        <begin position="1"/>
        <end position="26"/>
    </location>
</feature>
<feature type="compositionally biased region" description="Polar residues" evidence="1">
    <location>
        <begin position="16"/>
        <end position="26"/>
    </location>
</feature>
<dbReference type="SUPFAM" id="SSF46689">
    <property type="entry name" value="Homeodomain-like"/>
    <property type="match status" value="1"/>
</dbReference>
<proteinExistence type="predicted"/>
<protein>
    <recommendedName>
        <fullName evidence="4">Transposase</fullName>
    </recommendedName>
</protein>
<organism evidence="2 3">
    <name type="scientific">Actinoallomurus iriomotensis</name>
    <dbReference type="NCBI Taxonomy" id="478107"/>
    <lineage>
        <taxon>Bacteria</taxon>
        <taxon>Bacillati</taxon>
        <taxon>Actinomycetota</taxon>
        <taxon>Actinomycetes</taxon>
        <taxon>Streptosporangiales</taxon>
        <taxon>Thermomonosporaceae</taxon>
        <taxon>Actinoallomurus</taxon>
    </lineage>
</organism>
<gene>
    <name evidence="2" type="ORF">Airi02_035310</name>
</gene>
<evidence type="ECO:0008006" key="4">
    <source>
        <dbReference type="Google" id="ProtNLM"/>
    </source>
</evidence>